<evidence type="ECO:0000313" key="2">
    <source>
        <dbReference type="Proteomes" id="UP001501391"/>
    </source>
</evidence>
<keyword evidence="2" id="KW-1185">Reference proteome</keyword>
<evidence type="ECO:0008006" key="3">
    <source>
        <dbReference type="Google" id="ProtNLM"/>
    </source>
</evidence>
<dbReference type="EMBL" id="BAAAOQ010000003">
    <property type="protein sequence ID" value="GAA2192546.1"/>
    <property type="molecule type" value="Genomic_DNA"/>
</dbReference>
<evidence type="ECO:0000313" key="1">
    <source>
        <dbReference type="EMBL" id="GAA2192546.1"/>
    </source>
</evidence>
<accession>A0ABP5N3S2</accession>
<dbReference type="Proteomes" id="UP001501391">
    <property type="component" value="Unassembled WGS sequence"/>
</dbReference>
<sequence>MTWRTHSPVFRWSGRQQLLIVNDFPHGFDDRSVTRLRCLADEGPAVGVHLLLVADPEDASAHGPLLDPLWRSLLRLTPLPDDHLADPWIGHAWTYEPSLAPTGSQILREVLAEVARARTKQR</sequence>
<name>A0ABP5N3S2_9ACTN</name>
<gene>
    <name evidence="1" type="ORF">GCM10009787_10450</name>
</gene>
<proteinExistence type="predicted"/>
<reference evidence="2" key="1">
    <citation type="journal article" date="2019" name="Int. J. Syst. Evol. Microbiol.">
        <title>The Global Catalogue of Microorganisms (GCM) 10K type strain sequencing project: providing services to taxonomists for standard genome sequencing and annotation.</title>
        <authorList>
            <consortium name="The Broad Institute Genomics Platform"/>
            <consortium name="The Broad Institute Genome Sequencing Center for Infectious Disease"/>
            <person name="Wu L."/>
            <person name="Ma J."/>
        </authorList>
    </citation>
    <scope>NUCLEOTIDE SEQUENCE [LARGE SCALE GENOMIC DNA]</scope>
    <source>
        <strain evidence="2">JCM 14924</strain>
    </source>
</reference>
<comment type="caution">
    <text evidence="1">The sequence shown here is derived from an EMBL/GenBank/DDBJ whole genome shotgun (WGS) entry which is preliminary data.</text>
</comment>
<organism evidence="1 2">
    <name type="scientific">Streptomyces bangladeshensis</name>
    <dbReference type="NCBI Taxonomy" id="295352"/>
    <lineage>
        <taxon>Bacteria</taxon>
        <taxon>Bacillati</taxon>
        <taxon>Actinomycetota</taxon>
        <taxon>Actinomycetes</taxon>
        <taxon>Kitasatosporales</taxon>
        <taxon>Streptomycetaceae</taxon>
        <taxon>Streptomyces</taxon>
    </lineage>
</organism>
<protein>
    <recommendedName>
        <fullName evidence="3">Export associated protein</fullName>
    </recommendedName>
</protein>